<keyword evidence="4 5" id="KW-0472">Membrane</keyword>
<evidence type="ECO:0000256" key="2">
    <source>
        <dbReference type="ARBA" id="ARBA00022692"/>
    </source>
</evidence>
<dbReference type="InterPro" id="IPR010652">
    <property type="entry name" value="DUF1232"/>
</dbReference>
<evidence type="ECO:0000256" key="1">
    <source>
        <dbReference type="ARBA" id="ARBA00004127"/>
    </source>
</evidence>
<keyword evidence="3 5" id="KW-1133">Transmembrane helix</keyword>
<dbReference type="OrthoDB" id="9804184at2"/>
<dbReference type="AlphaFoldDB" id="A0A0K0X9F8"/>
<feature type="transmembrane region" description="Helical" evidence="5">
    <location>
        <begin position="6"/>
        <end position="29"/>
    </location>
</feature>
<evidence type="ECO:0000313" key="7">
    <source>
        <dbReference type="EMBL" id="AKS34011.1"/>
    </source>
</evidence>
<reference evidence="7 8" key="1">
    <citation type="submission" date="2015-07" db="EMBL/GenBank/DDBJ databases">
        <title>Complete genome sequence of Mycobacterium goodii X7B, a facultative thermophilic biodesulfurizing bacterium.</title>
        <authorList>
            <person name="Yu B."/>
            <person name="Li F."/>
            <person name="Xu P."/>
        </authorList>
    </citation>
    <scope>NUCLEOTIDE SEQUENCE [LARGE SCALE GENOMIC DNA]</scope>
    <source>
        <strain evidence="7 8">X7B</strain>
    </source>
</reference>
<dbReference type="Pfam" id="PF06803">
    <property type="entry name" value="DUF1232"/>
    <property type="match status" value="1"/>
</dbReference>
<proteinExistence type="predicted"/>
<dbReference type="Proteomes" id="UP000062255">
    <property type="component" value="Chromosome"/>
</dbReference>
<evidence type="ECO:0000256" key="3">
    <source>
        <dbReference type="ARBA" id="ARBA00022989"/>
    </source>
</evidence>
<evidence type="ECO:0000256" key="4">
    <source>
        <dbReference type="ARBA" id="ARBA00023136"/>
    </source>
</evidence>
<evidence type="ECO:0000313" key="8">
    <source>
        <dbReference type="Proteomes" id="UP000062255"/>
    </source>
</evidence>
<dbReference type="GO" id="GO:0012505">
    <property type="term" value="C:endomembrane system"/>
    <property type="evidence" value="ECO:0007669"/>
    <property type="project" value="UniProtKB-SubCell"/>
</dbReference>
<keyword evidence="2 5" id="KW-0812">Transmembrane</keyword>
<comment type="subcellular location">
    <subcellularLocation>
        <location evidence="1">Endomembrane system</location>
        <topology evidence="1">Multi-pass membrane protein</topology>
    </subcellularLocation>
</comment>
<organism evidence="7 8">
    <name type="scientific">Mycolicibacterium goodii</name>
    <name type="common">Mycobacterium goodii</name>
    <dbReference type="NCBI Taxonomy" id="134601"/>
    <lineage>
        <taxon>Bacteria</taxon>
        <taxon>Bacillati</taxon>
        <taxon>Actinomycetota</taxon>
        <taxon>Actinomycetes</taxon>
        <taxon>Mycobacteriales</taxon>
        <taxon>Mycobacteriaceae</taxon>
        <taxon>Mycolicibacterium</taxon>
    </lineage>
</organism>
<dbReference type="RefSeq" id="WP_049746460.1">
    <property type="nucleotide sequence ID" value="NZ_CP012150.1"/>
</dbReference>
<feature type="transmembrane region" description="Helical" evidence="5">
    <location>
        <begin position="63"/>
        <end position="81"/>
    </location>
</feature>
<dbReference type="KEGG" id="mgo:AFA91_21355"/>
<gene>
    <name evidence="7" type="ORF">AFA91_21355</name>
</gene>
<accession>A0A0K0X9F8</accession>
<evidence type="ECO:0000256" key="5">
    <source>
        <dbReference type="SAM" id="Phobius"/>
    </source>
</evidence>
<evidence type="ECO:0000259" key="6">
    <source>
        <dbReference type="Pfam" id="PF06803"/>
    </source>
</evidence>
<dbReference type="PATRIC" id="fig|134601.6.peg.4409"/>
<sequence length="142" mass="15295">MTQLWGTLIGVAVGLVIVWVALLIALAVARPKDLSVADALRLLPDTVVLIRRLAADPQQPRGVRIRLLLLLVYLILPIDLVPDFIPFLGYADDAIVVAVALRSVARRAGYSALDKHWPGTPEGLESVRRLAGITGPPDPGQL</sequence>
<protein>
    <recommendedName>
        <fullName evidence="6">DUF1232 domain-containing protein</fullName>
    </recommendedName>
</protein>
<name>A0A0K0X9F8_MYCGD</name>
<dbReference type="EMBL" id="CP012150">
    <property type="protein sequence ID" value="AKS34011.1"/>
    <property type="molecule type" value="Genomic_DNA"/>
</dbReference>
<feature type="domain" description="DUF1232" evidence="6">
    <location>
        <begin position="64"/>
        <end position="98"/>
    </location>
</feature>